<proteinExistence type="predicted"/>
<evidence type="ECO:0000313" key="1">
    <source>
        <dbReference type="EMBL" id="HIX48052.1"/>
    </source>
</evidence>
<protein>
    <submittedName>
        <fullName evidence="1">Uncharacterized protein</fullName>
    </submittedName>
</protein>
<name>A0A9D2ARW3_9FIRM</name>
<organism evidence="1 2">
    <name type="scientific">Candidatus Mediterraneibacter caccavium</name>
    <dbReference type="NCBI Taxonomy" id="2838661"/>
    <lineage>
        <taxon>Bacteria</taxon>
        <taxon>Bacillati</taxon>
        <taxon>Bacillota</taxon>
        <taxon>Clostridia</taxon>
        <taxon>Lachnospirales</taxon>
        <taxon>Lachnospiraceae</taxon>
        <taxon>Mediterraneibacter</taxon>
    </lineage>
</organism>
<reference evidence="1" key="2">
    <citation type="submission" date="2021-04" db="EMBL/GenBank/DDBJ databases">
        <authorList>
            <person name="Gilroy R."/>
        </authorList>
    </citation>
    <scope>NUCLEOTIDE SEQUENCE</scope>
    <source>
        <strain evidence="1">ChiSjej5B23-15282</strain>
    </source>
</reference>
<comment type="caution">
    <text evidence="1">The sequence shown here is derived from an EMBL/GenBank/DDBJ whole genome shotgun (WGS) entry which is preliminary data.</text>
</comment>
<sequence>MEAEEWMNNPAMKNIDPAKLELIRMAASKTSGKTGKELAPVMLALITSANKQGIQFTPDEVTLILEILKQGKSKEEQEQIDRTVQMTSSIFKRHRQ</sequence>
<dbReference type="EMBL" id="DXFA01000063">
    <property type="protein sequence ID" value="HIX48052.1"/>
    <property type="molecule type" value="Genomic_DNA"/>
</dbReference>
<gene>
    <name evidence="1" type="ORF">H9981_03405</name>
</gene>
<reference evidence="1" key="1">
    <citation type="journal article" date="2021" name="PeerJ">
        <title>Extensive microbial diversity within the chicken gut microbiome revealed by metagenomics and culture.</title>
        <authorList>
            <person name="Gilroy R."/>
            <person name="Ravi A."/>
            <person name="Getino M."/>
            <person name="Pursley I."/>
            <person name="Horton D.L."/>
            <person name="Alikhan N.F."/>
            <person name="Baker D."/>
            <person name="Gharbi K."/>
            <person name="Hall N."/>
            <person name="Watson M."/>
            <person name="Adriaenssens E.M."/>
            <person name="Foster-Nyarko E."/>
            <person name="Jarju S."/>
            <person name="Secka A."/>
            <person name="Antonio M."/>
            <person name="Oren A."/>
            <person name="Chaudhuri R.R."/>
            <person name="La Ragione R."/>
            <person name="Hildebrand F."/>
            <person name="Pallen M.J."/>
        </authorList>
    </citation>
    <scope>NUCLEOTIDE SEQUENCE</scope>
    <source>
        <strain evidence="1">ChiSjej5B23-15282</strain>
    </source>
</reference>
<evidence type="ECO:0000313" key="2">
    <source>
        <dbReference type="Proteomes" id="UP000824243"/>
    </source>
</evidence>
<dbReference type="AlphaFoldDB" id="A0A9D2ARW3"/>
<accession>A0A9D2ARW3</accession>
<dbReference type="Proteomes" id="UP000824243">
    <property type="component" value="Unassembled WGS sequence"/>
</dbReference>